<evidence type="ECO:0000313" key="1">
    <source>
        <dbReference type="EMBL" id="KAG9220075.1"/>
    </source>
</evidence>
<dbReference type="Proteomes" id="UP000824881">
    <property type="component" value="Unassembled WGS sequence"/>
</dbReference>
<name>A0ACB7IQ34_PLECO</name>
<proteinExistence type="predicted"/>
<comment type="caution">
    <text evidence="1">The sequence shown here is derived from an EMBL/GenBank/DDBJ whole genome shotgun (WGS) entry which is preliminary data.</text>
</comment>
<protein>
    <submittedName>
        <fullName evidence="1">Uncharacterized protein</fullName>
    </submittedName>
</protein>
<dbReference type="EMBL" id="WQMT02000008">
    <property type="protein sequence ID" value="KAG9220075.1"/>
    <property type="molecule type" value="Genomic_DNA"/>
</dbReference>
<accession>A0ACB7IQ34</accession>
<evidence type="ECO:0000313" key="2">
    <source>
        <dbReference type="Proteomes" id="UP000824881"/>
    </source>
</evidence>
<reference evidence="1 2" key="1">
    <citation type="journal article" date="2021" name="Appl. Environ. Microbiol.">
        <title>Genetic linkage and physical mapping for an oyster mushroom Pleurotus cornucopiae and QTL analysis for the trait cap color.</title>
        <authorList>
            <person name="Zhang Y."/>
            <person name="Gao W."/>
            <person name="Sonnenberg A."/>
            <person name="Chen Q."/>
            <person name="Zhang J."/>
            <person name="Huang C."/>
        </authorList>
    </citation>
    <scope>NUCLEOTIDE SEQUENCE [LARGE SCALE GENOMIC DNA]</scope>
    <source>
        <strain evidence="1">CCMSSC00406</strain>
    </source>
</reference>
<gene>
    <name evidence="1" type="ORF">CCMSSC00406_0007935</name>
</gene>
<organism evidence="1 2">
    <name type="scientific">Pleurotus cornucopiae</name>
    <name type="common">Cornucopia mushroom</name>
    <dbReference type="NCBI Taxonomy" id="5321"/>
    <lineage>
        <taxon>Eukaryota</taxon>
        <taxon>Fungi</taxon>
        <taxon>Dikarya</taxon>
        <taxon>Basidiomycota</taxon>
        <taxon>Agaricomycotina</taxon>
        <taxon>Agaricomycetes</taxon>
        <taxon>Agaricomycetidae</taxon>
        <taxon>Agaricales</taxon>
        <taxon>Pleurotineae</taxon>
        <taxon>Pleurotaceae</taxon>
        <taxon>Pleurotus</taxon>
    </lineage>
</organism>
<keyword evidence="2" id="KW-1185">Reference proteome</keyword>
<sequence length="1415" mass="157766">MVNEYSTKYPWRLPVTDEPSNQTPDPYAREPVTAEEKKLKGEIIKKMTASIQSWLDYRISSVHRISTNNAGTDPFAMLLNQFIGMDNKPTRLRTGDQMFSKAQYEGTMKADFEKWFNSSGINEGGRVAEQAKYVKARFLLLPPAVQDEYTQAGLALQQAEKESIREREGKELQLTPSERQEVADFFGPLLTKVSAVLGMHLSLLIGGPEPAHGGQLNVLSLHIGMNKAPIPQRWDEACTIDFGKVTELFTAFPQTCYSPEECEAAAIPGTAPLPAKQVTVLQSAHETTDPDQSSLSSKEPRDAAVSKTSSKATKRGSEEPAQEDADEPSQEGAEHVDEDQTCGTIGEESSRPIAPISLPPETDMDDPSAKTPISLPPETDTDDPSAKTPTPPPSPAHEGARADEPTAHHGPKACDVSAIPSAPPASKTWPKWFLPAYSYLLHESEHLGTSWACILHALVNLEADNRFENQKAALPNVDSCCPSEIGLWIKNARVRSPVVSDILAYEASWWRWWRTLQPEWRKLSTTQGPINSADSDSLLNPLQPSNIAGSFAHLDRPGANGFLSVVGSLRWWGDIVHSQFDGEGNWLEDPTAESWNQATRYKSFFLMVRQFRTERMFKRGGRGSVEGLMADTGKGQLALKCPACPEPGVNLPEGWQAAISEKRHLYSLLVSLDANFRLKNRLRSSDEAGPGLVTGLAYFVEPTAYSTHLKKYSEQKDTSNCSGFKTLAAAESKFSAGMRATGVGMCVCSRHEMVRPLGIGDLQKGERYCNMDWILLSAINSFSLFVLYIIYDIACQYKIHFKDWMAALPEAMRLPEGLAPYFAIPKCHCPAHKQECQTPHSLNLMPGVGRTDGEGIERDWAALNPVANSTKEMGPGGRHNTLDDHIAHHNWRKLAGLGDTLHRRLWVAIAESSQQTIRFQEFTSSIEVRDKGIIEGWTRMVMDWEIDKTKPNLYEVAKRHSAKSQKDVHLELIEEERKVLLAHKTTPTTFLTTSMDIEDAQRKVRNARNQLDMTPAQAEDLQKCRLTIQRSLTRIRTAQRIYMPILVALDDDSEDEPSQRDIEDKPVWLPSLLDTNQRATCSSALVEKEDRLREAQCHDALDSICSLQRGKAQYIIYKNRNVRGQRPSTRARASLDRLDEKIRLKAAQYRDARRALVRLRGTGDWESTLRPLSEEDLRPPAAFDIDDPDDAYGPDGHRKSKKKMKEIELRLGEGYKHPSWVWAAGAALPDDEDLETSDISDVVRVEWAKAQARSQRWQEEVALLREEMRRTRVSLQARAEWWSQTTQPVPGSDLATLEGAEAYAKCQAAVYVALKDHFTYVWEQPLRKRLRTKPIAVITLSGAIEGHDDESEEDDDTQPASNGATEFTSFTASNNPHPRADSTGEPTLPPPPDDDPAVSSPTMSAEGSSTPMDLD</sequence>